<dbReference type="OrthoDB" id="206755at2759"/>
<dbReference type="GO" id="GO:0007165">
    <property type="term" value="P:signal transduction"/>
    <property type="evidence" value="ECO:0007669"/>
    <property type="project" value="InterPro"/>
</dbReference>
<dbReference type="InterPro" id="IPR016024">
    <property type="entry name" value="ARM-type_fold"/>
</dbReference>
<sequence length="580" mass="63465">MGAGAGSLNKYNADGTRGLARKPSMQLIVHSSESGGQRRSSTDLLAKADSTVELTKHKASLEPHERGEYQVYLAYAAGKDCLGRSMKERVGAIYTSLLAKGLVVWFDADKTTACSKMIEHGILHSNVVVVFLTRAYMNQVNSDGLLDTCQHEFSLALSRQTMSHIVLCVMEEDMRRYDSLAGEWRVLVGDSECLDFTDESLLELACNELAEKILHLDAHPDKPDAPNAAALAGVKGMIKLLKDPSTPRASCVIILRRFVGLAMLPEFADKMVKKGLLPLLVRSISVMPIGGTMVGDGNTKELAAGLIRNLFAGGSIKAFEKNEWFEELVKSLLTIFMDGTSVQQYESGSAIGAIALNKEYHPIIVKEGGIHVCIAQLMSRRTIEGVRDKAALILRCLSATEANQREIGLEGGVEAFLKLLQNGTQFQRETSSAALNWLMEVQENRTILVKERGIRTLLNYVVRGQKFVRQQAISALGKLAPHSEFQVPLAQAGVMGPCIAIMETGNDSQKTAACQILLAVANTEAMANMRESIPCIVKVYLNGTQSQKSAAKQVLEQLSRHKDFRHLIVRLVGADSHLFR</sequence>
<dbReference type="SUPFAM" id="SSF52200">
    <property type="entry name" value="Toll/Interleukin receptor TIR domain"/>
    <property type="match status" value="1"/>
</dbReference>
<feature type="domain" description="TIR" evidence="1">
    <location>
        <begin position="86"/>
        <end position="197"/>
    </location>
</feature>
<dbReference type="InterPro" id="IPR035897">
    <property type="entry name" value="Toll_tir_struct_dom_sf"/>
</dbReference>
<gene>
    <name evidence="3" type="primary">Aste57867_20457</name>
    <name evidence="2" type="ORF">As57867_020391</name>
    <name evidence="3" type="ORF">ASTE57867_20457</name>
</gene>
<dbReference type="Pfam" id="PF13676">
    <property type="entry name" value="TIR_2"/>
    <property type="match status" value="1"/>
</dbReference>
<name>A0A485LF55_9STRA</name>
<dbReference type="AlphaFoldDB" id="A0A485LF55"/>
<reference evidence="3 4" key="1">
    <citation type="submission" date="2019-03" db="EMBL/GenBank/DDBJ databases">
        <authorList>
            <person name="Gaulin E."/>
            <person name="Dumas B."/>
        </authorList>
    </citation>
    <scope>NUCLEOTIDE SEQUENCE [LARGE SCALE GENOMIC DNA]</scope>
    <source>
        <strain evidence="3">CBS 568.67</strain>
    </source>
</reference>
<organism evidence="3 4">
    <name type="scientific">Aphanomyces stellatus</name>
    <dbReference type="NCBI Taxonomy" id="120398"/>
    <lineage>
        <taxon>Eukaryota</taxon>
        <taxon>Sar</taxon>
        <taxon>Stramenopiles</taxon>
        <taxon>Oomycota</taxon>
        <taxon>Saprolegniomycetes</taxon>
        <taxon>Saprolegniales</taxon>
        <taxon>Verrucalvaceae</taxon>
        <taxon>Aphanomyces</taxon>
    </lineage>
</organism>
<evidence type="ECO:0000313" key="3">
    <source>
        <dbReference type="EMBL" id="VFT97143.1"/>
    </source>
</evidence>
<dbReference type="Proteomes" id="UP000332933">
    <property type="component" value="Unassembled WGS sequence"/>
</dbReference>
<accession>A0A485LF55</accession>
<dbReference type="SUPFAM" id="SSF48371">
    <property type="entry name" value="ARM repeat"/>
    <property type="match status" value="1"/>
</dbReference>
<evidence type="ECO:0000313" key="4">
    <source>
        <dbReference type="Proteomes" id="UP000332933"/>
    </source>
</evidence>
<evidence type="ECO:0000259" key="1">
    <source>
        <dbReference type="Pfam" id="PF13676"/>
    </source>
</evidence>
<keyword evidence="4" id="KW-1185">Reference proteome</keyword>
<dbReference type="PANTHER" id="PTHR23315:SF334">
    <property type="entry name" value="VACUOLAR PROTEIN 8"/>
    <property type="match status" value="1"/>
</dbReference>
<reference evidence="2" key="2">
    <citation type="submission" date="2019-06" db="EMBL/GenBank/DDBJ databases">
        <title>Genomics analysis of Aphanomyces spp. identifies a new class of oomycete effector associated with host adaptation.</title>
        <authorList>
            <person name="Gaulin E."/>
        </authorList>
    </citation>
    <scope>NUCLEOTIDE SEQUENCE</scope>
    <source>
        <strain evidence="2">CBS 578.67</strain>
    </source>
</reference>
<protein>
    <submittedName>
        <fullName evidence="3">Aste57867_20457 protein</fullName>
    </submittedName>
</protein>
<dbReference type="PANTHER" id="PTHR23315">
    <property type="entry name" value="U BOX DOMAIN-CONTAINING"/>
    <property type="match status" value="1"/>
</dbReference>
<proteinExistence type="predicted"/>
<dbReference type="EMBL" id="VJMH01006817">
    <property type="protein sequence ID" value="KAF0687870.1"/>
    <property type="molecule type" value="Genomic_DNA"/>
</dbReference>
<dbReference type="Gene3D" id="1.25.10.10">
    <property type="entry name" value="Leucine-rich Repeat Variant"/>
    <property type="match status" value="1"/>
</dbReference>
<dbReference type="InterPro" id="IPR000157">
    <property type="entry name" value="TIR_dom"/>
</dbReference>
<dbReference type="Gene3D" id="3.40.50.10140">
    <property type="entry name" value="Toll/interleukin-1 receptor homology (TIR) domain"/>
    <property type="match status" value="1"/>
</dbReference>
<dbReference type="InterPro" id="IPR011989">
    <property type="entry name" value="ARM-like"/>
</dbReference>
<evidence type="ECO:0000313" key="2">
    <source>
        <dbReference type="EMBL" id="KAF0687870.1"/>
    </source>
</evidence>
<dbReference type="EMBL" id="CAADRA010006840">
    <property type="protein sequence ID" value="VFT97143.1"/>
    <property type="molecule type" value="Genomic_DNA"/>
</dbReference>